<accession>A0ABS9R980</accession>
<dbReference type="Gene3D" id="2.160.10.10">
    <property type="entry name" value="Hexapeptide repeat proteins"/>
    <property type="match status" value="1"/>
</dbReference>
<dbReference type="Pfam" id="PF00132">
    <property type="entry name" value="Hexapep"/>
    <property type="match status" value="1"/>
</dbReference>
<dbReference type="EMBL" id="JAKVPQ010000011">
    <property type="protein sequence ID" value="MCH4286227.1"/>
    <property type="molecule type" value="Genomic_DNA"/>
</dbReference>
<protein>
    <submittedName>
        <fullName evidence="1">Gamma carbonic anhydrase family protein</fullName>
    </submittedName>
</protein>
<dbReference type="RefSeq" id="WP_117453229.1">
    <property type="nucleotide sequence ID" value="NZ_JAKVPQ010000011.1"/>
</dbReference>
<evidence type="ECO:0000313" key="1">
    <source>
        <dbReference type="EMBL" id="MCH4286227.1"/>
    </source>
</evidence>
<dbReference type="InterPro" id="IPR050484">
    <property type="entry name" value="Transf_Hexapept/Carb_Anhydrase"/>
</dbReference>
<dbReference type="SUPFAM" id="SSF51161">
    <property type="entry name" value="Trimeric LpxA-like enzymes"/>
    <property type="match status" value="1"/>
</dbReference>
<dbReference type="Proteomes" id="UP001202402">
    <property type="component" value="Unassembled WGS sequence"/>
</dbReference>
<comment type="caution">
    <text evidence="1">The sequence shown here is derived from an EMBL/GenBank/DDBJ whole genome shotgun (WGS) entry which is preliminary data.</text>
</comment>
<dbReference type="InterPro" id="IPR011004">
    <property type="entry name" value="Trimer_LpxA-like_sf"/>
</dbReference>
<dbReference type="CDD" id="cd04645">
    <property type="entry name" value="LbH_gamma_CA_like"/>
    <property type="match status" value="1"/>
</dbReference>
<gene>
    <name evidence="1" type="ORF">LQE99_13965</name>
</gene>
<dbReference type="InterPro" id="IPR001451">
    <property type="entry name" value="Hexapep"/>
</dbReference>
<proteinExistence type="predicted"/>
<evidence type="ECO:0000313" key="2">
    <source>
        <dbReference type="Proteomes" id="UP001202402"/>
    </source>
</evidence>
<organism evidence="1 2">
    <name type="scientific">Amedibacillus hominis</name>
    <dbReference type="NCBI Taxonomy" id="2897776"/>
    <lineage>
        <taxon>Bacteria</taxon>
        <taxon>Bacillati</taxon>
        <taxon>Bacillota</taxon>
        <taxon>Erysipelotrichia</taxon>
        <taxon>Erysipelotrichales</taxon>
        <taxon>Erysipelotrichaceae</taxon>
        <taxon>Amedibacillus</taxon>
    </lineage>
</organism>
<name>A0ABS9R980_9FIRM</name>
<dbReference type="PANTHER" id="PTHR13061:SF29">
    <property type="entry name" value="GAMMA CARBONIC ANHYDRASE-LIKE 1, MITOCHONDRIAL-RELATED"/>
    <property type="match status" value="1"/>
</dbReference>
<keyword evidence="2" id="KW-1185">Reference proteome</keyword>
<sequence>MIKTYRTHTPDIHESCYLSENATIIGDVTLEKDVSIWFHSVIRGDKDHIHIKEGSNIQDNCTLHTDPDHQLMIGKNVTVGHNAILHGCTIDDEVLIGMGAIILNGAKIGKHAIIAAGALVKENQVIPENSLAVGCPCKVIKQVSDAQIADIIENAQHYIALGKEYKEM</sequence>
<dbReference type="InterPro" id="IPR047324">
    <property type="entry name" value="LbH_gamma_CA-like"/>
</dbReference>
<dbReference type="PANTHER" id="PTHR13061">
    <property type="entry name" value="DYNACTIN SUBUNIT P25"/>
    <property type="match status" value="1"/>
</dbReference>
<reference evidence="1 2" key="1">
    <citation type="submission" date="2022-02" db="EMBL/GenBank/DDBJ databases">
        <title>Genome of Erysipelotrichaceae sp. nov. NSJ-176 isolated from human feces.</title>
        <authorList>
            <person name="Abdugheni R."/>
        </authorList>
    </citation>
    <scope>NUCLEOTIDE SEQUENCE [LARGE SCALE GENOMIC DNA]</scope>
    <source>
        <strain evidence="1 2">NSJ-176</strain>
    </source>
</reference>